<dbReference type="SUPFAM" id="SSF52833">
    <property type="entry name" value="Thioredoxin-like"/>
    <property type="match status" value="1"/>
</dbReference>
<dbReference type="PANTHER" id="PTHR46388">
    <property type="entry name" value="NHL REPEAT-CONTAINING PROTEIN 2"/>
    <property type="match status" value="1"/>
</dbReference>
<evidence type="ECO:0000313" key="4">
    <source>
        <dbReference type="EMBL" id="CAF3582256.1"/>
    </source>
</evidence>
<dbReference type="InterPro" id="IPR011042">
    <property type="entry name" value="6-blade_b-propeller_TolB-like"/>
</dbReference>
<dbReference type="SUPFAM" id="SSF63825">
    <property type="entry name" value="YWTD domain"/>
    <property type="match status" value="1"/>
</dbReference>
<dbReference type="Gene3D" id="3.40.30.10">
    <property type="entry name" value="Glutaredoxin"/>
    <property type="match status" value="1"/>
</dbReference>
<evidence type="ECO:0000313" key="2">
    <source>
        <dbReference type="EMBL" id="CAF0797477.1"/>
    </source>
</evidence>
<dbReference type="InterPro" id="IPR036249">
    <property type="entry name" value="Thioredoxin-like_sf"/>
</dbReference>
<dbReference type="PANTHER" id="PTHR46388:SF2">
    <property type="entry name" value="NHL REPEAT-CONTAINING PROTEIN 2"/>
    <property type="match status" value="1"/>
</dbReference>
<dbReference type="AlphaFoldDB" id="A0A813SIF3"/>
<evidence type="ECO:0000259" key="1">
    <source>
        <dbReference type="Pfam" id="PF13905"/>
    </source>
</evidence>
<dbReference type="Proteomes" id="UP000681722">
    <property type="component" value="Unassembled WGS sequence"/>
</dbReference>
<dbReference type="OrthoDB" id="273823at2759"/>
<accession>A0A813SIF3</accession>
<dbReference type="Proteomes" id="UP000663829">
    <property type="component" value="Unassembled WGS sequence"/>
</dbReference>
<evidence type="ECO:0000313" key="5">
    <source>
        <dbReference type="EMBL" id="CAF3754895.1"/>
    </source>
</evidence>
<proteinExistence type="predicted"/>
<gene>
    <name evidence="2" type="ORF">GPM918_LOCUS3333</name>
    <name evidence="3" type="ORF">OVA965_LOCUS13757</name>
    <name evidence="4" type="ORF">SRO942_LOCUS3333</name>
    <name evidence="5" type="ORF">TMI583_LOCUS13760</name>
</gene>
<name>A0A813SIF3_9BILA</name>
<organism evidence="2 6">
    <name type="scientific">Didymodactylos carnosus</name>
    <dbReference type="NCBI Taxonomy" id="1234261"/>
    <lineage>
        <taxon>Eukaryota</taxon>
        <taxon>Metazoa</taxon>
        <taxon>Spiralia</taxon>
        <taxon>Gnathifera</taxon>
        <taxon>Rotifera</taxon>
        <taxon>Eurotatoria</taxon>
        <taxon>Bdelloidea</taxon>
        <taxon>Philodinida</taxon>
        <taxon>Philodinidae</taxon>
        <taxon>Didymodactylos</taxon>
    </lineage>
</organism>
<evidence type="ECO:0000313" key="3">
    <source>
        <dbReference type="EMBL" id="CAF0984540.1"/>
    </source>
</evidence>
<sequence length="664" mass="74681">MSSFTTETLRDLTYDLLSLIAKNPEKFDEYTEDYIKKLQSREDIDELRKYTREIFEKLLVLHHVQANPLQLKDLFHENIIAITFWTYSCIHCLQVLPRLNMAYKRFSTAGIAMIGVHSPKYEHEKMKLNVRHAVDRLLIEYPVLNDNALATWKGIDIQCWPTVLILSPDAVPLLILEGENHVQHLETFLQPLLTHYKSSVRATNKISIEDLNTQATVPVPKTTLRYPTYICVTSGGELIISFSGSNQLLACDMTGKVDTIIGTGQAGLADGELSECEFDSPHGLAEYNNVIYVADTNNHAIRAFDLNSRRVLTLIGTGRQGSDKIGGMKRSQQPIASPYDVCLAESPFDNKHVLLIAMAGSHQIWVYAFEETQWWNNIVLSKNSCSAIIGSGVEQNKNDSQPMVACLAKPTGICRGVMDGKQVLFISDIGGELDPTNLSAFGDLDGSAMSAKLQHPTGIAFHYETNHLYLCDTYNNKLKCVDVPQRQCKTYFLQDTDTRKQRGETNSAKFNEPTGLVIFEHFMWVADTNNSCVKRIDLQHGNVVRVRFDLSETSEERTFSSKQAYLTLVLPENITLREKDSGQPAGTWNIEDEDGFKVCDGELTRNASDTFLLDYIPRDKNVAQLKYELMVCEGEKCTMVSGDVKPINQTDSSVEFEIRIDSLA</sequence>
<dbReference type="Gene3D" id="2.120.10.30">
    <property type="entry name" value="TolB, C-terminal domain"/>
    <property type="match status" value="2"/>
</dbReference>
<dbReference type="Proteomes" id="UP000677228">
    <property type="component" value="Unassembled WGS sequence"/>
</dbReference>
<dbReference type="EMBL" id="CAJOBC010000406">
    <property type="protein sequence ID" value="CAF3582256.1"/>
    <property type="molecule type" value="Genomic_DNA"/>
</dbReference>
<dbReference type="EMBL" id="CAJNOQ010000406">
    <property type="protein sequence ID" value="CAF0797477.1"/>
    <property type="molecule type" value="Genomic_DNA"/>
</dbReference>
<protein>
    <recommendedName>
        <fullName evidence="1">Thioredoxin-like fold domain-containing protein</fullName>
    </recommendedName>
</protein>
<keyword evidence="6" id="KW-1185">Reference proteome</keyword>
<dbReference type="InterPro" id="IPR012336">
    <property type="entry name" value="Thioredoxin-like_fold"/>
</dbReference>
<dbReference type="EMBL" id="CAJNOK010005799">
    <property type="protein sequence ID" value="CAF0984540.1"/>
    <property type="molecule type" value="Genomic_DNA"/>
</dbReference>
<dbReference type="Proteomes" id="UP000682733">
    <property type="component" value="Unassembled WGS sequence"/>
</dbReference>
<dbReference type="Pfam" id="PF13905">
    <property type="entry name" value="Thioredoxin_8"/>
    <property type="match status" value="1"/>
</dbReference>
<comment type="caution">
    <text evidence="2">The sequence shown here is derived from an EMBL/GenBank/DDBJ whole genome shotgun (WGS) entry which is preliminary data.</text>
</comment>
<dbReference type="EMBL" id="CAJOBA010005806">
    <property type="protein sequence ID" value="CAF3754895.1"/>
    <property type="molecule type" value="Genomic_DNA"/>
</dbReference>
<feature type="domain" description="Thioredoxin-like fold" evidence="1">
    <location>
        <begin position="79"/>
        <end position="169"/>
    </location>
</feature>
<reference evidence="2" key="1">
    <citation type="submission" date="2021-02" db="EMBL/GenBank/DDBJ databases">
        <authorList>
            <person name="Nowell W R."/>
        </authorList>
    </citation>
    <scope>NUCLEOTIDE SEQUENCE</scope>
</reference>
<evidence type="ECO:0000313" key="6">
    <source>
        <dbReference type="Proteomes" id="UP000663829"/>
    </source>
</evidence>